<name>A0A0F9Q721_9ZZZZ</name>
<gene>
    <name evidence="3" type="ORF">LCGC14_0810410</name>
</gene>
<evidence type="ECO:0000259" key="2">
    <source>
        <dbReference type="PROSITE" id="PS51755"/>
    </source>
</evidence>
<sequence>MTHTPNETSSVALTATPDDKAIPLELNVSTGILKQGEVVCSLTPTEARFLGFLATRSDRSATHGSILRQVWGADYTREIEYVRAYVYRLNKKLREAFTLETASPITNLPSVGYRLELEIQVSQLQYYPSLLTEVLRLVKKIADFGEATGLDVQEARRIIHEVRKNNIADLQSDEP</sequence>
<dbReference type="SUPFAM" id="SSF46894">
    <property type="entry name" value="C-terminal effector domain of the bipartite response regulators"/>
    <property type="match status" value="1"/>
</dbReference>
<dbReference type="InterPro" id="IPR036388">
    <property type="entry name" value="WH-like_DNA-bd_sf"/>
</dbReference>
<proteinExistence type="predicted"/>
<keyword evidence="1" id="KW-0238">DNA-binding</keyword>
<dbReference type="EMBL" id="LAZR01002229">
    <property type="protein sequence ID" value="KKN32772.1"/>
    <property type="molecule type" value="Genomic_DNA"/>
</dbReference>
<dbReference type="InterPro" id="IPR016032">
    <property type="entry name" value="Sig_transdc_resp-reg_C-effctor"/>
</dbReference>
<dbReference type="CDD" id="cd00383">
    <property type="entry name" value="trans_reg_C"/>
    <property type="match status" value="1"/>
</dbReference>
<dbReference type="PROSITE" id="PS51755">
    <property type="entry name" value="OMPR_PHOB"/>
    <property type="match status" value="1"/>
</dbReference>
<organism evidence="3">
    <name type="scientific">marine sediment metagenome</name>
    <dbReference type="NCBI Taxonomy" id="412755"/>
    <lineage>
        <taxon>unclassified sequences</taxon>
        <taxon>metagenomes</taxon>
        <taxon>ecological metagenomes</taxon>
    </lineage>
</organism>
<dbReference type="Gene3D" id="1.10.10.10">
    <property type="entry name" value="Winged helix-like DNA-binding domain superfamily/Winged helix DNA-binding domain"/>
    <property type="match status" value="1"/>
</dbReference>
<evidence type="ECO:0000313" key="3">
    <source>
        <dbReference type="EMBL" id="KKN32772.1"/>
    </source>
</evidence>
<dbReference type="GO" id="GO:0006355">
    <property type="term" value="P:regulation of DNA-templated transcription"/>
    <property type="evidence" value="ECO:0007669"/>
    <property type="project" value="InterPro"/>
</dbReference>
<dbReference type="InterPro" id="IPR001867">
    <property type="entry name" value="OmpR/PhoB-type_DNA-bd"/>
</dbReference>
<dbReference type="Pfam" id="PF00486">
    <property type="entry name" value="Trans_reg_C"/>
    <property type="match status" value="1"/>
</dbReference>
<feature type="domain" description="OmpR/PhoB-type" evidence="2">
    <location>
        <begin position="11"/>
        <end position="117"/>
    </location>
</feature>
<dbReference type="GO" id="GO:0000160">
    <property type="term" value="P:phosphorelay signal transduction system"/>
    <property type="evidence" value="ECO:0007669"/>
    <property type="project" value="InterPro"/>
</dbReference>
<evidence type="ECO:0000256" key="1">
    <source>
        <dbReference type="ARBA" id="ARBA00023125"/>
    </source>
</evidence>
<comment type="caution">
    <text evidence="3">The sequence shown here is derived from an EMBL/GenBank/DDBJ whole genome shotgun (WGS) entry which is preliminary data.</text>
</comment>
<dbReference type="GO" id="GO:0003677">
    <property type="term" value="F:DNA binding"/>
    <property type="evidence" value="ECO:0007669"/>
    <property type="project" value="UniProtKB-KW"/>
</dbReference>
<reference evidence="3" key="1">
    <citation type="journal article" date="2015" name="Nature">
        <title>Complex archaea that bridge the gap between prokaryotes and eukaryotes.</title>
        <authorList>
            <person name="Spang A."/>
            <person name="Saw J.H."/>
            <person name="Jorgensen S.L."/>
            <person name="Zaremba-Niedzwiedzka K."/>
            <person name="Martijn J."/>
            <person name="Lind A.E."/>
            <person name="van Eijk R."/>
            <person name="Schleper C."/>
            <person name="Guy L."/>
            <person name="Ettema T.J."/>
        </authorList>
    </citation>
    <scope>NUCLEOTIDE SEQUENCE</scope>
</reference>
<protein>
    <recommendedName>
        <fullName evidence="2">OmpR/PhoB-type domain-containing protein</fullName>
    </recommendedName>
</protein>
<accession>A0A0F9Q721</accession>
<dbReference type="AlphaFoldDB" id="A0A0F9Q721"/>
<dbReference type="SMART" id="SM00862">
    <property type="entry name" value="Trans_reg_C"/>
    <property type="match status" value="1"/>
</dbReference>